<keyword evidence="4" id="KW-1133">Transmembrane helix</keyword>
<evidence type="ECO:0000313" key="7">
    <source>
        <dbReference type="EnsemblMetazoa" id="HelroP161707"/>
    </source>
</evidence>
<dbReference type="GeneID" id="20199282"/>
<name>T1ERT2_HELRO</name>
<evidence type="ECO:0000259" key="5">
    <source>
        <dbReference type="PROSITE" id="PS50287"/>
    </source>
</evidence>
<feature type="transmembrane region" description="Helical" evidence="4">
    <location>
        <begin position="514"/>
        <end position="538"/>
    </location>
</feature>
<dbReference type="InterPro" id="IPR036772">
    <property type="entry name" value="SRCR-like_dom_sf"/>
</dbReference>
<protein>
    <recommendedName>
        <fullName evidence="5">SRCR domain-containing protein</fullName>
    </recommendedName>
</protein>
<keyword evidence="1 2" id="KW-1015">Disulfide bond</keyword>
<dbReference type="SMART" id="SM00202">
    <property type="entry name" value="SR"/>
    <property type="match status" value="1"/>
</dbReference>
<reference evidence="6 8" key="2">
    <citation type="journal article" date="2013" name="Nature">
        <title>Insights into bilaterian evolution from three spiralian genomes.</title>
        <authorList>
            <person name="Simakov O."/>
            <person name="Marletaz F."/>
            <person name="Cho S.J."/>
            <person name="Edsinger-Gonzales E."/>
            <person name="Havlak P."/>
            <person name="Hellsten U."/>
            <person name="Kuo D.H."/>
            <person name="Larsson T."/>
            <person name="Lv J."/>
            <person name="Arendt D."/>
            <person name="Savage R."/>
            <person name="Osoegawa K."/>
            <person name="de Jong P."/>
            <person name="Grimwood J."/>
            <person name="Chapman J.A."/>
            <person name="Shapiro H."/>
            <person name="Aerts A."/>
            <person name="Otillar R.P."/>
            <person name="Terry A.Y."/>
            <person name="Boore J.L."/>
            <person name="Grigoriev I.V."/>
            <person name="Lindberg D.R."/>
            <person name="Seaver E.C."/>
            <person name="Weisblat D.A."/>
            <person name="Putnam N.H."/>
            <person name="Rokhsar D.S."/>
        </authorList>
    </citation>
    <scope>NUCLEOTIDE SEQUENCE</scope>
</reference>
<organism evidence="7 8">
    <name type="scientific">Helobdella robusta</name>
    <name type="common">Californian leech</name>
    <dbReference type="NCBI Taxonomy" id="6412"/>
    <lineage>
        <taxon>Eukaryota</taxon>
        <taxon>Metazoa</taxon>
        <taxon>Spiralia</taxon>
        <taxon>Lophotrochozoa</taxon>
        <taxon>Annelida</taxon>
        <taxon>Clitellata</taxon>
        <taxon>Hirudinea</taxon>
        <taxon>Rhynchobdellida</taxon>
        <taxon>Glossiphoniidae</taxon>
        <taxon>Helobdella</taxon>
    </lineage>
</organism>
<dbReference type="EMBL" id="AMQM01000882">
    <property type="status" value="NOT_ANNOTATED_CDS"/>
    <property type="molecule type" value="Genomic_DNA"/>
</dbReference>
<evidence type="ECO:0000256" key="4">
    <source>
        <dbReference type="SAM" id="Phobius"/>
    </source>
</evidence>
<feature type="disulfide bond" evidence="2">
    <location>
        <begin position="229"/>
        <end position="293"/>
    </location>
</feature>
<dbReference type="CTD" id="20199282"/>
<dbReference type="AlphaFoldDB" id="T1ERT2"/>
<proteinExistence type="predicted"/>
<dbReference type="SUPFAM" id="SSF56487">
    <property type="entry name" value="SRCR-like"/>
    <property type="match status" value="1"/>
</dbReference>
<evidence type="ECO:0000313" key="6">
    <source>
        <dbReference type="EMBL" id="ESO02436.1"/>
    </source>
</evidence>
<dbReference type="EMBL" id="KB096742">
    <property type="protein sequence ID" value="ESO02436.1"/>
    <property type="molecule type" value="Genomic_DNA"/>
</dbReference>
<sequence length="565" mass="65757">MALLIVSINLYTQALRLTFIELIGRKLGEFKMNKFNKNSNNNHSESYKSRVESRSKPTLPNSDTKDIYENDEHMKSHIRNGNVFRQLKKDISLCYNNVTHKAEVRIDSRENFSRLDDNRDIRRYYNYTFTNNRFYVRTVSFEKKQNPSNLKKNCSPTKQCKLLTGRRTVSMEKRENPSAALNSVAGQPNSMYNSSKFRLVNDDRKLVHYGFLEVRGKDRKGRKIWRTVCGVDWDAVSADLACRAMNYEKGTTVRNMMGFSEYNHRTDDKYINCEKSHGNFDNCYNIMQPSEECRGESFIPAYLRCLKANPSSVKSMKETEDGVHHAASYMLDGKLIPISAEGWNDLATNLLCRHLGWAYGTYITKVLQKPVDLVKFSCKYTDNRSLTINDCKYMIHLHNQTIAVNCFMSYVHRVIEPRHNIIIRQLDRGNMNITMIIKKMIKSIVINAFSNVDFECEQLSLEGVELNLLEELLIGANLTMYMNFCNKSNPDTFTFINFTYYTMKNRRLTRGRKYFAYVVLFGACFLFFLVAIIFLLVYKCKHIRQRKSLSSVQTGQTSQTDSFDK</sequence>
<comment type="caution">
    <text evidence="2">Lacks conserved residue(s) required for the propagation of feature annotation.</text>
</comment>
<feature type="compositionally biased region" description="Basic and acidic residues" evidence="3">
    <location>
        <begin position="45"/>
        <end position="55"/>
    </location>
</feature>
<evidence type="ECO:0000256" key="3">
    <source>
        <dbReference type="SAM" id="MobiDB-lite"/>
    </source>
</evidence>
<accession>T1ERT2</accession>
<dbReference type="EnsemblMetazoa" id="HelroT161707">
    <property type="protein sequence ID" value="HelroP161707"/>
    <property type="gene ID" value="HelroG161707"/>
</dbReference>
<keyword evidence="4" id="KW-0812">Transmembrane</keyword>
<feature type="region of interest" description="Disordered" evidence="3">
    <location>
        <begin position="34"/>
        <end position="67"/>
    </location>
</feature>
<feature type="disulfide bond" evidence="2">
    <location>
        <begin position="273"/>
        <end position="283"/>
    </location>
</feature>
<dbReference type="InterPro" id="IPR001190">
    <property type="entry name" value="SRCR"/>
</dbReference>
<evidence type="ECO:0000256" key="1">
    <source>
        <dbReference type="ARBA" id="ARBA00023157"/>
    </source>
</evidence>
<reference evidence="7" key="3">
    <citation type="submission" date="2015-06" db="UniProtKB">
        <authorList>
            <consortium name="EnsemblMetazoa"/>
        </authorList>
    </citation>
    <scope>IDENTIFICATION</scope>
</reference>
<dbReference type="Pfam" id="PF00530">
    <property type="entry name" value="SRCR"/>
    <property type="match status" value="1"/>
</dbReference>
<dbReference type="RefSeq" id="XP_009019844.1">
    <property type="nucleotide sequence ID" value="XM_009021596.1"/>
</dbReference>
<dbReference type="PROSITE" id="PS50287">
    <property type="entry name" value="SRCR_2"/>
    <property type="match status" value="1"/>
</dbReference>
<feature type="compositionally biased region" description="Low complexity" evidence="3">
    <location>
        <begin position="34"/>
        <end position="44"/>
    </location>
</feature>
<dbReference type="GO" id="GO:0016020">
    <property type="term" value="C:membrane"/>
    <property type="evidence" value="ECO:0007669"/>
    <property type="project" value="InterPro"/>
</dbReference>
<dbReference type="HOGENOM" id="CLU_482590_0_0_1"/>
<dbReference type="InParanoid" id="T1ERT2"/>
<gene>
    <name evidence="7" type="primary">20199282</name>
    <name evidence="6" type="ORF">HELRODRAFT_161707</name>
</gene>
<evidence type="ECO:0000256" key="2">
    <source>
        <dbReference type="PROSITE-ProRule" id="PRU00196"/>
    </source>
</evidence>
<keyword evidence="4" id="KW-0472">Membrane</keyword>
<dbReference type="Proteomes" id="UP000015101">
    <property type="component" value="Unassembled WGS sequence"/>
</dbReference>
<dbReference type="Gene3D" id="3.10.250.10">
    <property type="entry name" value="SRCR-like domain"/>
    <property type="match status" value="1"/>
</dbReference>
<keyword evidence="8" id="KW-1185">Reference proteome</keyword>
<reference evidence="8" key="1">
    <citation type="submission" date="2012-12" db="EMBL/GenBank/DDBJ databases">
        <authorList>
            <person name="Hellsten U."/>
            <person name="Grimwood J."/>
            <person name="Chapman J.A."/>
            <person name="Shapiro H."/>
            <person name="Aerts A."/>
            <person name="Otillar R.P."/>
            <person name="Terry A.Y."/>
            <person name="Boore J.L."/>
            <person name="Simakov O."/>
            <person name="Marletaz F."/>
            <person name="Cho S.-J."/>
            <person name="Edsinger-Gonzales E."/>
            <person name="Havlak P."/>
            <person name="Kuo D.-H."/>
            <person name="Larsson T."/>
            <person name="Lv J."/>
            <person name="Arendt D."/>
            <person name="Savage R."/>
            <person name="Osoegawa K."/>
            <person name="de Jong P."/>
            <person name="Lindberg D.R."/>
            <person name="Seaver E.C."/>
            <person name="Weisblat D.A."/>
            <person name="Putnam N.H."/>
            <person name="Grigoriev I.V."/>
            <person name="Rokhsar D.S."/>
        </authorList>
    </citation>
    <scope>NUCLEOTIDE SEQUENCE</scope>
</reference>
<evidence type="ECO:0000313" key="8">
    <source>
        <dbReference type="Proteomes" id="UP000015101"/>
    </source>
</evidence>
<feature type="domain" description="SRCR" evidence="5">
    <location>
        <begin position="197"/>
        <end position="306"/>
    </location>
</feature>
<dbReference type="KEGG" id="hro:HELRODRAFT_161707"/>